<dbReference type="Gene3D" id="3.40.50.1820">
    <property type="entry name" value="alpha/beta hydrolase"/>
    <property type="match status" value="1"/>
</dbReference>
<dbReference type="Proteomes" id="UP000651050">
    <property type="component" value="Unassembled WGS sequence"/>
</dbReference>
<keyword evidence="3" id="KW-1185">Reference proteome</keyword>
<dbReference type="EMBL" id="JADWYS010000001">
    <property type="protein sequence ID" value="MBG9390477.1"/>
    <property type="molecule type" value="Genomic_DNA"/>
</dbReference>
<proteinExistence type="predicted"/>
<dbReference type="RefSeq" id="WP_196988216.1">
    <property type="nucleotide sequence ID" value="NZ_JADWYS010000001.1"/>
</dbReference>
<dbReference type="PIRSF" id="PIRSF031982">
    <property type="entry name" value="UCP031982_abhydr"/>
    <property type="match status" value="1"/>
</dbReference>
<sequence>MKSLTSGLRFAATMLAIALGSTFVHAAGYQHGFAADPEGKPLEIGIWYPSKTAVQPLSLGPTTMSVAVNGNAEGKALPLIVISHGNASSFVSHYDTAIAMADAGFVVAAISHAGDNYADQSRATDVMDRPRQISRVIDHMLSTWEGHAIIDPTRVGMYGFSAGAFTALVNIGGVPDFTTVGPMCRQFPADFACQLIGKSVGNTAVPLTSHKVRAADARIKAAVVAAPAVGFAFAPDGLRNVKVPVQLWTAENDFVVPQARYAEAVRAALPVAPDYHVVANAGHYDFLVPCSNALASMAPHICASAAGFDRSAFHAKFNAEVIGFFNKTLKSGPGS</sequence>
<dbReference type="GO" id="GO:0016787">
    <property type="term" value="F:hydrolase activity"/>
    <property type="evidence" value="ECO:0007669"/>
    <property type="project" value="UniProtKB-KW"/>
</dbReference>
<feature type="chain" id="PRO_5037390183" evidence="1">
    <location>
        <begin position="27"/>
        <end position="335"/>
    </location>
</feature>
<keyword evidence="1" id="KW-0732">Signal</keyword>
<reference evidence="2" key="1">
    <citation type="submission" date="2020-11" db="EMBL/GenBank/DDBJ databases">
        <title>Bacterial whole genome sequence for Caenimonas sp. DR4.4.</title>
        <authorList>
            <person name="Le V."/>
            <person name="Ko S.-R."/>
            <person name="Ahn C.-Y."/>
            <person name="Oh H.-M."/>
        </authorList>
    </citation>
    <scope>NUCLEOTIDE SEQUENCE</scope>
    <source>
        <strain evidence="2">DR4.4</strain>
    </source>
</reference>
<dbReference type="Pfam" id="PF03403">
    <property type="entry name" value="PAF-AH_p_II"/>
    <property type="match status" value="1"/>
</dbReference>
<dbReference type="SUPFAM" id="SSF53474">
    <property type="entry name" value="alpha/beta-Hydrolases"/>
    <property type="match status" value="1"/>
</dbReference>
<dbReference type="InterPro" id="IPR016986">
    <property type="entry name" value="UCP031982_abhydr"/>
</dbReference>
<keyword evidence="2" id="KW-0378">Hydrolase</keyword>
<feature type="signal peptide" evidence="1">
    <location>
        <begin position="1"/>
        <end position="26"/>
    </location>
</feature>
<protein>
    <submittedName>
        <fullName evidence="2">Dienelactone hydrolase</fullName>
    </submittedName>
</protein>
<name>A0A931H8S0_9BURK</name>
<organism evidence="2 3">
    <name type="scientific">Caenimonas aquaedulcis</name>
    <dbReference type="NCBI Taxonomy" id="2793270"/>
    <lineage>
        <taxon>Bacteria</taxon>
        <taxon>Pseudomonadati</taxon>
        <taxon>Pseudomonadota</taxon>
        <taxon>Betaproteobacteria</taxon>
        <taxon>Burkholderiales</taxon>
        <taxon>Comamonadaceae</taxon>
        <taxon>Caenimonas</taxon>
    </lineage>
</organism>
<dbReference type="InterPro" id="IPR029058">
    <property type="entry name" value="AB_hydrolase_fold"/>
</dbReference>
<comment type="caution">
    <text evidence="2">The sequence shown here is derived from an EMBL/GenBank/DDBJ whole genome shotgun (WGS) entry which is preliminary data.</text>
</comment>
<gene>
    <name evidence="2" type="ORF">I5803_20775</name>
</gene>
<dbReference type="AlphaFoldDB" id="A0A931H8S0"/>
<evidence type="ECO:0000256" key="1">
    <source>
        <dbReference type="SAM" id="SignalP"/>
    </source>
</evidence>
<accession>A0A931H8S0</accession>
<evidence type="ECO:0000313" key="2">
    <source>
        <dbReference type="EMBL" id="MBG9390477.1"/>
    </source>
</evidence>
<evidence type="ECO:0000313" key="3">
    <source>
        <dbReference type="Proteomes" id="UP000651050"/>
    </source>
</evidence>